<keyword evidence="1" id="KW-0472">Membrane</keyword>
<proteinExistence type="predicted"/>
<reference evidence="2 3" key="1">
    <citation type="submission" date="2020-12" db="EMBL/GenBank/DDBJ databases">
        <title>FDA dAtabase for Regulatory Grade micrObial Sequences (FDA-ARGOS): Supporting development and validation of Infectious Disease Dx tests.</title>
        <authorList>
            <person name="Nelson B."/>
            <person name="Plummer A."/>
            <person name="Tallon L."/>
            <person name="Sadzewicz L."/>
            <person name="Zhao X."/>
            <person name="Boylan J."/>
            <person name="Ott S."/>
            <person name="Bowen H."/>
            <person name="Vavikolanu K."/>
            <person name="Mehta A."/>
            <person name="Aluvathingal J."/>
            <person name="Nadendla S."/>
            <person name="Myers T."/>
            <person name="Yan Y."/>
            <person name="Sichtig H."/>
        </authorList>
    </citation>
    <scope>NUCLEOTIDE SEQUENCE [LARGE SCALE GENOMIC DNA]</scope>
    <source>
        <strain evidence="2 3">FDAARGOS_924</strain>
        <plasmid evidence="2 3">unnamed1</plasmid>
    </source>
</reference>
<evidence type="ECO:0000313" key="2">
    <source>
        <dbReference type="EMBL" id="QQA13487.1"/>
    </source>
</evidence>
<organism evidence="2 3">
    <name type="scientific">Bacillus mycoides</name>
    <dbReference type="NCBI Taxonomy" id="1405"/>
    <lineage>
        <taxon>Bacteria</taxon>
        <taxon>Bacillati</taxon>
        <taxon>Bacillota</taxon>
        <taxon>Bacilli</taxon>
        <taxon>Bacillales</taxon>
        <taxon>Bacillaceae</taxon>
        <taxon>Bacillus</taxon>
        <taxon>Bacillus cereus group</taxon>
    </lineage>
</organism>
<feature type="transmembrane region" description="Helical" evidence="1">
    <location>
        <begin position="40"/>
        <end position="60"/>
    </location>
</feature>
<keyword evidence="2" id="KW-0614">Plasmid</keyword>
<evidence type="ECO:0000313" key="3">
    <source>
        <dbReference type="Proteomes" id="UP000596196"/>
    </source>
</evidence>
<protein>
    <submittedName>
        <fullName evidence="2">Ammonia permease</fullName>
    </submittedName>
</protein>
<accession>A0ABX6Z076</accession>
<gene>
    <name evidence="2" type="ORF">I6G81_00015</name>
</gene>
<evidence type="ECO:0000256" key="1">
    <source>
        <dbReference type="SAM" id="Phobius"/>
    </source>
</evidence>
<dbReference type="Proteomes" id="UP000596196">
    <property type="component" value="Plasmid unnamed1"/>
</dbReference>
<dbReference type="RefSeq" id="WP_033734602.1">
    <property type="nucleotide sequence ID" value="NZ_CP009690.1"/>
</dbReference>
<dbReference type="EMBL" id="CP065875">
    <property type="protein sequence ID" value="QQA13487.1"/>
    <property type="molecule type" value="Genomic_DNA"/>
</dbReference>
<keyword evidence="1" id="KW-0812">Transmembrane</keyword>
<geneLocation type="plasmid" evidence="2 3">
    <name>unnamed1</name>
</geneLocation>
<name>A0ABX6Z076_BACMY</name>
<feature type="transmembrane region" description="Helical" evidence="1">
    <location>
        <begin position="72"/>
        <end position="91"/>
    </location>
</feature>
<feature type="transmembrane region" description="Helical" evidence="1">
    <location>
        <begin position="98"/>
        <end position="117"/>
    </location>
</feature>
<sequence length="126" mass="14243">MIILSLLWILYVPYLVLCGFVGGIYLIITGVKYHKLLASVMGLLSVFFVVLPYVFWGIGVDGDKYLPIPTELYWILFSLTGLLAAFIGLRLKLKGIRNMGFIIFTSGIVGDLFYYLMSVPDSMYIR</sequence>
<feature type="transmembrane region" description="Helical" evidence="1">
    <location>
        <begin position="6"/>
        <end position="28"/>
    </location>
</feature>
<keyword evidence="3" id="KW-1185">Reference proteome</keyword>
<keyword evidence="1" id="KW-1133">Transmembrane helix</keyword>